<gene>
    <name evidence="2" type="ORF">H9L10_15040</name>
</gene>
<dbReference type="KEGG" id="pei:H9L10_15040"/>
<dbReference type="Proteomes" id="UP000515976">
    <property type="component" value="Chromosome"/>
</dbReference>
<evidence type="ECO:0000313" key="2">
    <source>
        <dbReference type="EMBL" id="QNN49473.1"/>
    </source>
</evidence>
<evidence type="ECO:0000256" key="1">
    <source>
        <dbReference type="SAM" id="SignalP"/>
    </source>
</evidence>
<protein>
    <submittedName>
        <fullName evidence="2">Peptidase inhibitor family I36 protein</fullName>
    </submittedName>
</protein>
<dbReference type="AlphaFoldDB" id="A0A7G9R1J8"/>
<dbReference type="EMBL" id="CP060712">
    <property type="protein sequence ID" value="QNN49473.1"/>
    <property type="molecule type" value="Genomic_DNA"/>
</dbReference>
<dbReference type="RefSeq" id="WP_166099318.1">
    <property type="nucleotide sequence ID" value="NZ_BMMY01000005.1"/>
</dbReference>
<accession>A0A7G9R1J8</accession>
<reference evidence="2 3" key="1">
    <citation type="submission" date="2020-08" db="EMBL/GenBank/DDBJ databases">
        <title>Genome sequence of Phycicoccus endophyticus JCM 31784T.</title>
        <authorList>
            <person name="Hyun D.-W."/>
            <person name="Bae J.-W."/>
        </authorList>
    </citation>
    <scope>NUCLEOTIDE SEQUENCE [LARGE SCALE GENOMIC DNA]</scope>
    <source>
        <strain evidence="2 3">JCM 31784</strain>
    </source>
</reference>
<feature type="signal peptide" evidence="1">
    <location>
        <begin position="1"/>
        <end position="18"/>
    </location>
</feature>
<proteinExistence type="predicted"/>
<feature type="chain" id="PRO_5038348828" evidence="1">
    <location>
        <begin position="19"/>
        <end position="144"/>
    </location>
</feature>
<name>A0A7G9R1J8_9MICO</name>
<sequence>MGVIVRYGIVARTTVAFALVAAGTAGGAAAAAAAVCPSGYACGWGDRYYKTSGSTAARVKAYECQYSLSFLNYEGTTRNADDDITSVYNNGNHSNATFFTGKWYSGASLKVVRQDGYVALNSSHPNMNDSISSFKFDSAAGNCT</sequence>
<keyword evidence="1" id="KW-0732">Signal</keyword>
<dbReference type="Pfam" id="PF03995">
    <property type="entry name" value="Inhibitor_I36"/>
    <property type="match status" value="1"/>
</dbReference>
<organism evidence="2 3">
    <name type="scientific">Phycicoccus endophyticus</name>
    <dbReference type="NCBI Taxonomy" id="1690220"/>
    <lineage>
        <taxon>Bacteria</taxon>
        <taxon>Bacillati</taxon>
        <taxon>Actinomycetota</taxon>
        <taxon>Actinomycetes</taxon>
        <taxon>Micrococcales</taxon>
        <taxon>Intrasporangiaceae</taxon>
        <taxon>Phycicoccus</taxon>
    </lineage>
</organism>
<dbReference type="Gene3D" id="2.60.20.10">
    <property type="entry name" value="Crystallins"/>
    <property type="match status" value="1"/>
</dbReference>
<evidence type="ECO:0000313" key="3">
    <source>
        <dbReference type="Proteomes" id="UP000515976"/>
    </source>
</evidence>
<keyword evidence="3" id="KW-1185">Reference proteome</keyword>